<proteinExistence type="predicted"/>
<dbReference type="RefSeq" id="WP_386126872.1">
    <property type="nucleotide sequence ID" value="NZ_JBHTJL010000003.1"/>
</dbReference>
<feature type="transmembrane region" description="Helical" evidence="2">
    <location>
        <begin position="6"/>
        <end position="21"/>
    </location>
</feature>
<keyword evidence="2" id="KW-0812">Transmembrane</keyword>
<keyword evidence="4" id="KW-1185">Reference proteome</keyword>
<accession>A0ABW3N478</accession>
<keyword evidence="2" id="KW-1133">Transmembrane helix</keyword>
<comment type="caution">
    <text evidence="3">The sequence shown here is derived from an EMBL/GenBank/DDBJ whole genome shotgun (WGS) entry which is preliminary data.</text>
</comment>
<dbReference type="EMBL" id="JBHTJL010000003">
    <property type="protein sequence ID" value="MFD1061709.1"/>
    <property type="molecule type" value="Genomic_DNA"/>
</dbReference>
<evidence type="ECO:0000256" key="1">
    <source>
        <dbReference type="SAM" id="MobiDB-lite"/>
    </source>
</evidence>
<reference evidence="4" key="1">
    <citation type="journal article" date="2019" name="Int. J. Syst. Evol. Microbiol.">
        <title>The Global Catalogue of Microorganisms (GCM) 10K type strain sequencing project: providing services to taxonomists for standard genome sequencing and annotation.</title>
        <authorList>
            <consortium name="The Broad Institute Genomics Platform"/>
            <consortium name="The Broad Institute Genome Sequencing Center for Infectious Disease"/>
            <person name="Wu L."/>
            <person name="Ma J."/>
        </authorList>
    </citation>
    <scope>NUCLEOTIDE SEQUENCE [LARGE SCALE GENOMIC DNA]</scope>
    <source>
        <strain evidence="4">CCUG 62215</strain>
    </source>
</reference>
<evidence type="ECO:0000256" key="2">
    <source>
        <dbReference type="SAM" id="Phobius"/>
    </source>
</evidence>
<evidence type="ECO:0000313" key="3">
    <source>
        <dbReference type="EMBL" id="MFD1061709.1"/>
    </source>
</evidence>
<feature type="region of interest" description="Disordered" evidence="1">
    <location>
        <begin position="160"/>
        <end position="182"/>
    </location>
</feature>
<protein>
    <submittedName>
        <fullName evidence="3">Uncharacterized protein</fullName>
    </submittedName>
</protein>
<organism evidence="3 4">
    <name type="scientific">Winogradskyella litorisediminis</name>
    <dbReference type="NCBI Taxonomy" id="1156618"/>
    <lineage>
        <taxon>Bacteria</taxon>
        <taxon>Pseudomonadati</taxon>
        <taxon>Bacteroidota</taxon>
        <taxon>Flavobacteriia</taxon>
        <taxon>Flavobacteriales</taxon>
        <taxon>Flavobacteriaceae</taxon>
        <taxon>Winogradskyella</taxon>
    </lineage>
</organism>
<dbReference type="Proteomes" id="UP001597013">
    <property type="component" value="Unassembled WGS sequence"/>
</dbReference>
<feature type="transmembrane region" description="Helical" evidence="2">
    <location>
        <begin position="61"/>
        <end position="84"/>
    </location>
</feature>
<keyword evidence="2" id="KW-0472">Membrane</keyword>
<name>A0ABW3N478_9FLAO</name>
<gene>
    <name evidence="3" type="ORF">ACFQ1Q_00525</name>
</gene>
<sequence length="182" mass="20248">MGLELVIFIVAILFGIFLYWRESNGNGAYRALNKIVNSKELQMSLDNPKGFVYKQAFIPRLIFVVTLVLIAALIVEFLTPITVFSSYNGISAFSSFAAGTLLGTYLASFVLKSSEVIEEKSHSVSELVDDAVEKGKDLIDDLKNRDYKVVEVAKDEIKTRPSKDLDSDGKSARERLKDKGLM</sequence>
<feature type="transmembrane region" description="Helical" evidence="2">
    <location>
        <begin position="90"/>
        <end position="111"/>
    </location>
</feature>
<evidence type="ECO:0000313" key="4">
    <source>
        <dbReference type="Proteomes" id="UP001597013"/>
    </source>
</evidence>